<evidence type="ECO:0000256" key="3">
    <source>
        <dbReference type="ARBA" id="ARBA00022989"/>
    </source>
</evidence>
<keyword evidence="2 5" id="KW-0812">Transmembrane</keyword>
<comment type="similarity">
    <text evidence="5">Belongs to the copper transporter (Ctr) (TC 1.A.56) family. SLC31A subfamily.</text>
</comment>
<keyword evidence="5" id="KW-0187">Copper transport</keyword>
<keyword evidence="5" id="KW-0406">Ion transport</keyword>
<dbReference type="EMBL" id="JTAI01000044">
    <property type="protein sequence ID" value="PPS97316.1"/>
    <property type="molecule type" value="Genomic_DNA"/>
</dbReference>
<dbReference type="InterPro" id="IPR007274">
    <property type="entry name" value="Cop_transporter"/>
</dbReference>
<comment type="subcellular location">
    <subcellularLocation>
        <location evidence="1 5">Membrane</location>
        <topology evidence="1 5">Multi-pass membrane protein</topology>
    </subcellularLocation>
</comment>
<keyword evidence="8" id="KW-1185">Reference proteome</keyword>
<organism evidence="6">
    <name type="scientific">Cryptosporidium hominis</name>
    <dbReference type="NCBI Taxonomy" id="237895"/>
    <lineage>
        <taxon>Eukaryota</taxon>
        <taxon>Sar</taxon>
        <taxon>Alveolata</taxon>
        <taxon>Apicomplexa</taxon>
        <taxon>Conoidasida</taxon>
        <taxon>Coccidia</taxon>
        <taxon>Eucoccidiorida</taxon>
        <taxon>Eimeriorina</taxon>
        <taxon>Cryptosporidiidae</taxon>
        <taxon>Cryptosporidium</taxon>
    </lineage>
</organism>
<reference evidence="7 8" key="1">
    <citation type="submission" date="2014-11" db="EMBL/GenBank/DDBJ databases">
        <title>Comparative genomic analysis of Cryptosporidium hominis reveals occurrence of genetic recombination in virulent subtypes.</title>
        <authorList>
            <person name="Guo Y."/>
            <person name="Tang K."/>
            <person name="Frace M."/>
            <person name="Li N."/>
            <person name="Roellig D.M."/>
            <person name="Sammons S."/>
            <person name="Knipe K."/>
            <person name="Rowe L."/>
            <person name="Feng Y."/>
            <person name="Xiao L."/>
        </authorList>
    </citation>
    <scope>NUCLEOTIDE SEQUENCE [LARGE SCALE GENOMIC DNA]</scope>
    <source>
        <strain evidence="7">30976</strain>
    </source>
</reference>
<name>A0A0S4TD44_CRYHO</name>
<accession>A0A0S4TD44</accession>
<feature type="transmembrane region" description="Helical" evidence="5">
    <location>
        <begin position="108"/>
        <end position="126"/>
    </location>
</feature>
<evidence type="ECO:0000256" key="2">
    <source>
        <dbReference type="ARBA" id="ARBA00022692"/>
    </source>
</evidence>
<dbReference type="Pfam" id="PF04145">
    <property type="entry name" value="Ctr"/>
    <property type="match status" value="2"/>
</dbReference>
<evidence type="ECO:0000256" key="4">
    <source>
        <dbReference type="ARBA" id="ARBA00023136"/>
    </source>
</evidence>
<dbReference type="VEuPathDB" id="CryptoDB:Chro.10286"/>
<evidence type="ECO:0000256" key="5">
    <source>
        <dbReference type="RuleBase" id="RU367022"/>
    </source>
</evidence>
<dbReference type="AlphaFoldDB" id="A0A0S4TD44"/>
<reference evidence="6" key="2">
    <citation type="submission" date="2015-08" db="EMBL/GenBank/DDBJ databases">
        <authorList>
            <person name="Babu N.S."/>
            <person name="Beckwith C.J."/>
            <person name="Beseler K.G."/>
            <person name="Brison A."/>
            <person name="Carone J.V."/>
            <person name="Caskin T.P."/>
            <person name="Diamond M."/>
            <person name="Durham M.E."/>
            <person name="Foxe J.M."/>
            <person name="Go M."/>
            <person name="Henderson B.A."/>
            <person name="Jones I.B."/>
            <person name="McGettigan J.A."/>
            <person name="Micheletti S.J."/>
            <person name="Nasrallah M.E."/>
            <person name="Ortiz D."/>
            <person name="Piller C.R."/>
            <person name="Privatt S.R."/>
            <person name="Schneider S.L."/>
            <person name="Sharp S."/>
            <person name="Smith T.C."/>
            <person name="Stanton J.D."/>
            <person name="Ullery H.E."/>
            <person name="Wilson R.J."/>
            <person name="Serrano M.G."/>
            <person name="Buck G."/>
            <person name="Lee V."/>
            <person name="Wang Y."/>
            <person name="Carvalho R."/>
            <person name="Voegtly L."/>
            <person name="Shi R."/>
            <person name="Duckworth R."/>
            <person name="Johnson A."/>
            <person name="Loviza R."/>
            <person name="Walstead R."/>
            <person name="Shah Z."/>
            <person name="Kiflezghi M."/>
            <person name="Wade K."/>
            <person name="Ball S.L."/>
            <person name="Bradley K.W."/>
            <person name="Asai D.J."/>
            <person name="Bowman C.A."/>
            <person name="Russell D.A."/>
            <person name="Pope W.H."/>
            <person name="Jacobs-Sera D."/>
            <person name="Hendrix R.W."/>
            <person name="Hatfull G.F."/>
        </authorList>
    </citation>
    <scope>NUCLEOTIDE SEQUENCE [LARGE SCALE GENOMIC DNA]</scope>
</reference>
<gene>
    <name evidence="6" type="ORF">CHUDEA1_2550</name>
    <name evidence="7" type="ORF">GY17_00001263</name>
</gene>
<dbReference type="Proteomes" id="UP000199752">
    <property type="component" value="Chromosome 1"/>
</dbReference>
<dbReference type="VEuPathDB" id="CryptoDB:CHUDEA1_2550"/>
<protein>
    <recommendedName>
        <fullName evidence="5">Copper transport protein</fullName>
    </recommendedName>
</protein>
<dbReference type="EMBL" id="LN877947">
    <property type="protein sequence ID" value="CUV04197.1"/>
    <property type="molecule type" value="Genomic_DNA"/>
</dbReference>
<reference evidence="7 8" key="3">
    <citation type="submission" date="2017-10" db="EMBL/GenBank/DDBJ databases">
        <title>Consistent, comparative and evidence-based genome annotation and re-annotation for the closely-related species, Cryptosporidium parvum, C. hominis and C. tyzzeri.</title>
        <authorList>
            <person name="Baptista R.P."/>
            <person name="Li Y."/>
            <person name="Sateriale A."/>
            <person name="Striepen B."/>
            <person name="Kissinger J.C."/>
        </authorList>
    </citation>
    <scope>NUCLEOTIDE SEQUENCE [LARGE SCALE GENOMIC DNA]</scope>
    <source>
        <strain evidence="7">30976</strain>
    </source>
</reference>
<dbReference type="Proteomes" id="UP001429100">
    <property type="component" value="Unassembled WGS sequence"/>
</dbReference>
<evidence type="ECO:0000313" key="6">
    <source>
        <dbReference type="EMBL" id="CUV04197.1"/>
    </source>
</evidence>
<evidence type="ECO:0000313" key="7">
    <source>
        <dbReference type="EMBL" id="PPS97316.1"/>
    </source>
</evidence>
<keyword evidence="5" id="KW-0813">Transport</keyword>
<keyword evidence="3 5" id="KW-1133">Transmembrane helix</keyword>
<evidence type="ECO:0000256" key="1">
    <source>
        <dbReference type="ARBA" id="ARBA00004141"/>
    </source>
</evidence>
<dbReference type="GO" id="GO:0005375">
    <property type="term" value="F:copper ion transmembrane transporter activity"/>
    <property type="evidence" value="ECO:0007669"/>
    <property type="project" value="UniProtKB-UniRule"/>
</dbReference>
<dbReference type="PANTHER" id="PTHR12483">
    <property type="entry name" value="SOLUTE CARRIER FAMILY 31 COPPER TRANSPORTERS"/>
    <property type="match status" value="1"/>
</dbReference>
<keyword evidence="5" id="KW-0186">Copper</keyword>
<keyword evidence="4 5" id="KW-0472">Membrane</keyword>
<dbReference type="PANTHER" id="PTHR12483:SF27">
    <property type="entry name" value="COPPER TRANSPORT PROTEIN CTR1"/>
    <property type="match status" value="1"/>
</dbReference>
<dbReference type="VEuPathDB" id="CryptoDB:ChTU502y2012_412g0475"/>
<dbReference type="VEuPathDB" id="CryptoDB:GY17_00001263"/>
<dbReference type="GO" id="GO:0005886">
    <property type="term" value="C:plasma membrane"/>
    <property type="evidence" value="ECO:0007669"/>
    <property type="project" value="TreeGrafter"/>
</dbReference>
<proteinExistence type="inferred from homology"/>
<sequence length="178" mass="20448">MCCSNKQNAIRLIKDTHGVHSAIIQDPTKDDLNQINNKSLLSIAMQMTFHQSFESVILFESWRTSNRFDYFISCLFIILMGCFTMFISSINKKYVKEIKKNRVEHENLGIKVICTNVLLTILYYFMHYLLMLIAMTFNWGLFFSVIIGLSIGYGIFELGSITINECSCNSDCDLPSCC</sequence>
<feature type="transmembrane region" description="Helical" evidence="5">
    <location>
        <begin position="132"/>
        <end position="156"/>
    </location>
</feature>
<feature type="transmembrane region" description="Helical" evidence="5">
    <location>
        <begin position="70"/>
        <end position="87"/>
    </location>
</feature>
<evidence type="ECO:0000313" key="8">
    <source>
        <dbReference type="Proteomes" id="UP001429100"/>
    </source>
</evidence>